<dbReference type="Pfam" id="PF00501">
    <property type="entry name" value="AMP-binding"/>
    <property type="match status" value="1"/>
</dbReference>
<dbReference type="CDD" id="cd19535">
    <property type="entry name" value="Cyc_NRPS"/>
    <property type="match status" value="1"/>
</dbReference>
<feature type="domain" description="AMP-binding enzyme C-terminal" evidence="5">
    <location>
        <begin position="1317"/>
        <end position="1393"/>
    </location>
</feature>
<dbReference type="GO" id="GO:0043041">
    <property type="term" value="P:amino acid activation for nonribosomal peptide biosynthetic process"/>
    <property type="evidence" value="ECO:0007669"/>
    <property type="project" value="TreeGrafter"/>
</dbReference>
<dbReference type="InterPro" id="IPR023213">
    <property type="entry name" value="CAT-like_dom_sf"/>
</dbReference>
<dbReference type="InterPro" id="IPR020845">
    <property type="entry name" value="AMP-binding_CS"/>
</dbReference>
<dbReference type="Pfam" id="PF13193">
    <property type="entry name" value="AMP-binding_C"/>
    <property type="match status" value="1"/>
</dbReference>
<sequence>MKELTPMQAASWVGRQYEQPLGGVAAHLYAEFDGAGLDIARLSLAISRLYQSHPMLRLRITPEGRQTIENMDDRYRLQIDDWQGDSQCDADRYLADKRQSKTTQKLPLERGLACDISVSLLPEGRCRLHVDLDMIAADAQSFRILMEDLTRFYRQPGPPAGNTQVAYFRYLDRMRGDKSRLKRYQNDKQWWHERLPAIPPAPALPQSPVAGHCRSNRLAGLLTQPERRTLAKIARTHHLTLATLFLCAFAGVVGHSCGMTRFRLNVPMFHRRPYVKEAERIIGDFSNLVILDVAYDPAESLLTFCRRTASRLARLITHSHYPGVNVLRDLSRHHGNMQIAPLVFTSGLGLPGGKLFSDEVLRTFGEMNWVISQGPQVALDAQVVEVRDGILVNWDVRLDLFPKPIIRPLFDSYLNLMRQLALTPDTLNQPLESMLMPRQTAAIHSPPPSGAEPILTRGNNMQTPLTSLQQAYLLGRSEQWPLGGVAMQDFREYRGTLPAATLRQRLTELVRRHEALRTRIDPHMLIQYVSPETVINLDEIDLRDIPRGDALRQVDEIRRARSHTLNNLTLSPWHIWIITLAEGAGHQDDDFTTVVFTSFDALILDGSSISTIITRLFDGAEPMPQSFPLRIARPDNSEPALLTRRRLDDRRYWREKLQHLPPPPAFPWREPLASIRSSPWRRESLRLPRRLIRRISAIGAAHGLFQNSILSAAILETLSLWLRGGALPVGIPVSFPSADGRLGNASTFVVISFTRTRDASLNAARRLQQDILESLQHLTFSGVDLTRLLLKQHGESPALPVVLTNGLSWESPPADSPMRFHSGLTQTPQVAMDIRLSLDQDKNLLLCLDYAEHALDQTIVQDMLQAIAARIALTCRQTAQFPMPAQFIDYHHYHHNGDERDYIGSGFLNRIAHHLFAPSPDKAAIHCGPRTISYAQLGQSVQTAMTNLRRYGMKKGNVVALALPRSPAHLTITLACALQGIIWVPIDINSPPERMAYLLTNCQPDLIVSVIPVGEMRVVQPAALLSPVELAALDLPDASLSERSHSRDPAYYLYTSGTTGKPKCVVLSYRATDNVIGRTLEKWGVGQQDVFISVTPLHHDMSVFDLFGSLCAGATLVIPEPHEEKDAISWNRLVERHRVTLWCSVPAILDMLLSCTQDDRLRSLRLIAQGGDYIRPATIRALRARLADARLFSLGGPTETTIWSIWHEITADDSDTIPYGKPLPANRYFICHDTGEHCPAYVVGRIYTAGVNLALGYLENGILCQHDFVTLTDPAGEPVRAFRTGDEGYYRKDGNIIFANRVNGYVKIRGIRVSLPEIESALDKHPSIKEVAVVDYPAGETGEITLGAMYTSQQGDAIPIAELRAFVSRHLPCTHVPTRMIHATALPLSANGKTDRRRIKESFIAERSAGVTARDAAIADEQTRCCQRILGIYLHAIGIQHGERFDEDSAFMTMGLKPSHLQPITIRLNETFGVRLSPYDLVKCNNARHVSRLLQQT</sequence>
<dbReference type="InterPro" id="IPR025110">
    <property type="entry name" value="AMP-bd_C"/>
</dbReference>
<evidence type="ECO:0000256" key="2">
    <source>
        <dbReference type="ARBA" id="ARBA00022598"/>
    </source>
</evidence>
<dbReference type="InterPro" id="IPR042099">
    <property type="entry name" value="ANL_N_sf"/>
</dbReference>
<organism evidence="6 7">
    <name type="scientific">Brenneria rubrifaciens</name>
    <dbReference type="NCBI Taxonomy" id="55213"/>
    <lineage>
        <taxon>Bacteria</taxon>
        <taxon>Pseudomonadati</taxon>
        <taxon>Pseudomonadota</taxon>
        <taxon>Gammaproteobacteria</taxon>
        <taxon>Enterobacterales</taxon>
        <taxon>Pectobacteriaceae</taxon>
        <taxon>Brenneria</taxon>
    </lineage>
</organism>
<dbReference type="GO" id="GO:0044550">
    <property type="term" value="P:secondary metabolite biosynthetic process"/>
    <property type="evidence" value="ECO:0007669"/>
    <property type="project" value="TreeGrafter"/>
</dbReference>
<reference evidence="6 7" key="1">
    <citation type="submission" date="2018-11" db="EMBL/GenBank/DDBJ databases">
        <title>Genome sequences of Brenneria nigrifluens and Brenneria rubrifaciens.</title>
        <authorList>
            <person name="Poret-Peterson A.T."/>
            <person name="McClean A.E."/>
            <person name="Kluepfel D.A."/>
        </authorList>
    </citation>
    <scope>NUCLEOTIDE SEQUENCE [LARGE SCALE GENOMIC DNA]</scope>
    <source>
        <strain evidence="6 7">6D370</strain>
    </source>
</reference>
<dbReference type="Gene3D" id="3.30.559.30">
    <property type="entry name" value="Nonribosomal peptide synthetase, condensation domain"/>
    <property type="match status" value="2"/>
</dbReference>
<evidence type="ECO:0000259" key="5">
    <source>
        <dbReference type="Pfam" id="PF13193"/>
    </source>
</evidence>
<dbReference type="PROSITE" id="PS00455">
    <property type="entry name" value="AMP_BINDING"/>
    <property type="match status" value="1"/>
</dbReference>
<keyword evidence="7" id="KW-1185">Reference proteome</keyword>
<dbReference type="NCBIfam" id="TIGR01733">
    <property type="entry name" value="AA-adenyl-dom"/>
    <property type="match status" value="1"/>
</dbReference>
<evidence type="ECO:0000313" key="6">
    <source>
        <dbReference type="EMBL" id="QCR08436.1"/>
    </source>
</evidence>
<evidence type="ECO:0000259" key="3">
    <source>
        <dbReference type="Pfam" id="PF00501"/>
    </source>
</evidence>
<dbReference type="InterPro" id="IPR010071">
    <property type="entry name" value="AA_adenyl_dom"/>
</dbReference>
<dbReference type="GO" id="GO:0005737">
    <property type="term" value="C:cytoplasm"/>
    <property type="evidence" value="ECO:0007669"/>
    <property type="project" value="TreeGrafter"/>
</dbReference>
<dbReference type="FunFam" id="3.30.559.10:FF:000023">
    <property type="entry name" value="Non-ribosomal peptide synthetase"/>
    <property type="match status" value="1"/>
</dbReference>
<evidence type="ECO:0000313" key="7">
    <source>
        <dbReference type="Proteomes" id="UP000299580"/>
    </source>
</evidence>
<dbReference type="EMBL" id="CP034035">
    <property type="protein sequence ID" value="QCR08436.1"/>
    <property type="molecule type" value="Genomic_DNA"/>
</dbReference>
<feature type="domain" description="AMP-dependent synthetase/ligase" evidence="3">
    <location>
        <begin position="919"/>
        <end position="1258"/>
    </location>
</feature>
<dbReference type="PANTHER" id="PTHR45527">
    <property type="entry name" value="NONRIBOSOMAL PEPTIDE SYNTHETASE"/>
    <property type="match status" value="1"/>
</dbReference>
<accession>A0A4P8QPT0</accession>
<dbReference type="KEGG" id="brb:EH207_07855"/>
<name>A0A4P8QPT0_9GAMM</name>
<dbReference type="GO" id="GO:0031177">
    <property type="term" value="F:phosphopantetheine binding"/>
    <property type="evidence" value="ECO:0007669"/>
    <property type="project" value="TreeGrafter"/>
</dbReference>
<gene>
    <name evidence="6" type="ORF">EH207_07855</name>
</gene>
<feature type="domain" description="Condensation" evidence="4">
    <location>
        <begin position="3"/>
        <end position="429"/>
    </location>
</feature>
<dbReference type="Gene3D" id="3.40.50.12780">
    <property type="entry name" value="N-terminal domain of ligase-like"/>
    <property type="match status" value="1"/>
</dbReference>
<dbReference type="PANTHER" id="PTHR45527:SF10">
    <property type="entry name" value="PYOCHELIN SYNTHASE PCHF"/>
    <property type="match status" value="1"/>
</dbReference>
<proteinExistence type="predicted"/>
<dbReference type="InterPro" id="IPR001242">
    <property type="entry name" value="Condensation_dom"/>
</dbReference>
<protein>
    <submittedName>
        <fullName evidence="6">Amino acid adenylation domain-containing protein</fullName>
    </submittedName>
</protein>
<dbReference type="SUPFAM" id="SSF52777">
    <property type="entry name" value="CoA-dependent acyltransferases"/>
    <property type="match status" value="4"/>
</dbReference>
<dbReference type="OrthoDB" id="9757559at2"/>
<comment type="pathway">
    <text evidence="1">Siderophore biosynthesis.</text>
</comment>
<dbReference type="Gene3D" id="3.30.559.10">
    <property type="entry name" value="Chloramphenicol acetyltransferase-like domain"/>
    <property type="match status" value="2"/>
</dbReference>
<dbReference type="InterPro" id="IPR000873">
    <property type="entry name" value="AMP-dep_synth/lig_dom"/>
</dbReference>
<dbReference type="InterPro" id="IPR045851">
    <property type="entry name" value="AMP-bd_C_sf"/>
</dbReference>
<evidence type="ECO:0000256" key="1">
    <source>
        <dbReference type="ARBA" id="ARBA00004924"/>
    </source>
</evidence>
<dbReference type="RefSeq" id="WP_137713475.1">
    <property type="nucleotide sequence ID" value="NZ_CP034035.1"/>
</dbReference>
<dbReference type="SUPFAM" id="SSF56801">
    <property type="entry name" value="Acetyl-CoA synthetase-like"/>
    <property type="match status" value="1"/>
</dbReference>
<feature type="domain" description="Condensation" evidence="4">
    <location>
        <begin position="485"/>
        <end position="734"/>
    </location>
</feature>
<dbReference type="InterPro" id="IPR057737">
    <property type="entry name" value="Condensation_MtbB-like"/>
</dbReference>
<dbReference type="Pfam" id="PF00668">
    <property type="entry name" value="Condensation"/>
    <property type="match status" value="2"/>
</dbReference>
<dbReference type="GO" id="GO:0016874">
    <property type="term" value="F:ligase activity"/>
    <property type="evidence" value="ECO:0007669"/>
    <property type="project" value="UniProtKB-KW"/>
</dbReference>
<keyword evidence="2" id="KW-0436">Ligase</keyword>
<dbReference type="Proteomes" id="UP000299580">
    <property type="component" value="Chromosome"/>
</dbReference>
<evidence type="ECO:0000259" key="4">
    <source>
        <dbReference type="Pfam" id="PF00668"/>
    </source>
</evidence>
<dbReference type="Gene3D" id="3.30.300.30">
    <property type="match status" value="1"/>
</dbReference>